<evidence type="ECO:0000256" key="4">
    <source>
        <dbReference type="ARBA" id="ARBA00022753"/>
    </source>
</evidence>
<proteinExistence type="inferred from homology"/>
<dbReference type="PANTHER" id="PTHR13673:SF0">
    <property type="entry name" value="VPS35 ENDOSOMAL PROTEIN-SORTING FACTOR-LIKE"/>
    <property type="match status" value="1"/>
</dbReference>
<evidence type="ECO:0000313" key="8">
    <source>
        <dbReference type="Proteomes" id="UP000230750"/>
    </source>
</evidence>
<feature type="region of interest" description="Disordered" evidence="6">
    <location>
        <begin position="262"/>
        <end position="302"/>
    </location>
</feature>
<dbReference type="PANTHER" id="PTHR13673">
    <property type="entry name" value="ESOPHAGEAL CANCER ASSOCIATED PROTEIN"/>
    <property type="match status" value="1"/>
</dbReference>
<evidence type="ECO:0000313" key="7">
    <source>
        <dbReference type="EMBL" id="PIK51237.1"/>
    </source>
</evidence>
<dbReference type="STRING" id="307972.A0A2G8KTB4"/>
<protein>
    <submittedName>
        <fullName evidence="7">Uncharacterized protein</fullName>
    </submittedName>
</protein>
<feature type="compositionally biased region" description="Polar residues" evidence="6">
    <location>
        <begin position="292"/>
        <end position="302"/>
    </location>
</feature>
<dbReference type="Proteomes" id="UP000230750">
    <property type="component" value="Unassembled WGS sequence"/>
</dbReference>
<evidence type="ECO:0000256" key="2">
    <source>
        <dbReference type="ARBA" id="ARBA00010704"/>
    </source>
</evidence>
<organism evidence="7 8">
    <name type="scientific">Stichopus japonicus</name>
    <name type="common">Sea cucumber</name>
    <dbReference type="NCBI Taxonomy" id="307972"/>
    <lineage>
        <taxon>Eukaryota</taxon>
        <taxon>Metazoa</taxon>
        <taxon>Echinodermata</taxon>
        <taxon>Eleutherozoa</taxon>
        <taxon>Echinozoa</taxon>
        <taxon>Holothuroidea</taxon>
        <taxon>Aspidochirotacea</taxon>
        <taxon>Aspidochirotida</taxon>
        <taxon>Stichopodidae</taxon>
        <taxon>Apostichopus</taxon>
    </lineage>
</organism>
<dbReference type="EMBL" id="MRZV01000383">
    <property type="protein sequence ID" value="PIK51237.1"/>
    <property type="molecule type" value="Genomic_DNA"/>
</dbReference>
<dbReference type="GO" id="GO:0005768">
    <property type="term" value="C:endosome"/>
    <property type="evidence" value="ECO:0007669"/>
    <property type="project" value="UniProtKB-SubCell"/>
</dbReference>
<keyword evidence="3" id="KW-0813">Transport</keyword>
<accession>A0A2G8KTB4</accession>
<gene>
    <name evidence="7" type="ORF">BSL78_11897</name>
</gene>
<dbReference type="GO" id="GO:0015031">
    <property type="term" value="P:protein transport"/>
    <property type="evidence" value="ECO:0007669"/>
    <property type="project" value="UniProtKB-KW"/>
</dbReference>
<keyword evidence="8" id="KW-1185">Reference proteome</keyword>
<keyword evidence="5" id="KW-0653">Protein transport</keyword>
<name>A0A2G8KTB4_STIJA</name>
<evidence type="ECO:0000256" key="5">
    <source>
        <dbReference type="ARBA" id="ARBA00022927"/>
    </source>
</evidence>
<reference evidence="7 8" key="1">
    <citation type="journal article" date="2017" name="PLoS Biol.">
        <title>The sea cucumber genome provides insights into morphological evolution and visceral regeneration.</title>
        <authorList>
            <person name="Zhang X."/>
            <person name="Sun L."/>
            <person name="Yuan J."/>
            <person name="Sun Y."/>
            <person name="Gao Y."/>
            <person name="Zhang L."/>
            <person name="Li S."/>
            <person name="Dai H."/>
            <person name="Hamel J.F."/>
            <person name="Liu C."/>
            <person name="Yu Y."/>
            <person name="Liu S."/>
            <person name="Lin W."/>
            <person name="Guo K."/>
            <person name="Jin S."/>
            <person name="Xu P."/>
            <person name="Storey K.B."/>
            <person name="Huan P."/>
            <person name="Zhang T."/>
            <person name="Zhou Y."/>
            <person name="Zhang J."/>
            <person name="Lin C."/>
            <person name="Li X."/>
            <person name="Xing L."/>
            <person name="Huo D."/>
            <person name="Sun M."/>
            <person name="Wang L."/>
            <person name="Mercier A."/>
            <person name="Li F."/>
            <person name="Yang H."/>
            <person name="Xiang J."/>
        </authorList>
    </citation>
    <scope>NUCLEOTIDE SEQUENCE [LARGE SCALE GENOMIC DNA]</scope>
    <source>
        <strain evidence="7">Shaxun</strain>
        <tissue evidence="7">Muscle</tissue>
    </source>
</reference>
<evidence type="ECO:0000256" key="6">
    <source>
        <dbReference type="SAM" id="MobiDB-lite"/>
    </source>
</evidence>
<dbReference type="InterPro" id="IPR029705">
    <property type="entry name" value="VPS35L"/>
</dbReference>
<feature type="region of interest" description="Disordered" evidence="6">
    <location>
        <begin position="88"/>
        <end position="108"/>
    </location>
</feature>
<dbReference type="GO" id="GO:0032456">
    <property type="term" value="P:endocytic recycling"/>
    <property type="evidence" value="ECO:0007669"/>
    <property type="project" value="InterPro"/>
</dbReference>
<comment type="caution">
    <text evidence="7">The sequence shown here is derived from an EMBL/GenBank/DDBJ whole genome shotgun (WGS) entry which is preliminary data.</text>
</comment>
<sequence>MATYSWKPKVRNYIPEKEKLQLEREETTNHPLKPLVVSDVKKILRDGSGKEKGKPKPAAAVDPLSSALDGIDPLSMFAAAAAAKPSRAVDPLSGSAGSTEVDSGTIDDVDMDESFEPWSSRRGNILATYTTSEKLSITTSFLSPADREKVAVKSQVAKNTVTDQVKNRLEQLDDFEEGSIKEMLNLSQQDYVLRIEELNNALVSAWEHDQKVKSLKIAIQCSKLLVDTSVIQFYPSKFVLITDILDTFGKLVFDRIRQKSSYIPPGSKKPQMLPENFTPNKSLNPQRRRVETGSSRLPPSENSFQDSILKCYSFLTTGEYSQALNRLTTQIRGIGDPLVAIYGRAYLSRLTMDTFVVVLQCIFFFGGADNNANRMSGGVVRLEQRIRVEEESRKHELLIMYMVYMSVLRLVWQWHLKSNPIILTTCMISSTHSLRHCSERPGNAEIGHALLSSSLLPALDWLLQCIAFKAAENTLTEILGKCKKHCNKQRSGLHADLVPQKGSQLTHPTHPIPQVPPPSLELNIAIGLSRCELTDLYFSLSSALLLNSIMSAFKPELSPDGPLNSWN</sequence>
<dbReference type="OrthoDB" id="1734063at2759"/>
<evidence type="ECO:0000256" key="1">
    <source>
        <dbReference type="ARBA" id="ARBA00004177"/>
    </source>
</evidence>
<keyword evidence="4" id="KW-0967">Endosome</keyword>
<evidence type="ECO:0000256" key="3">
    <source>
        <dbReference type="ARBA" id="ARBA00022448"/>
    </source>
</evidence>
<comment type="similarity">
    <text evidence="2">Belongs to the VPS35L family.</text>
</comment>
<dbReference type="AlphaFoldDB" id="A0A2G8KTB4"/>
<comment type="subcellular location">
    <subcellularLocation>
        <location evidence="1">Endosome</location>
    </subcellularLocation>
</comment>